<sequence length="264" mass="29913">MQKLTSILCLISIIGITACEPKQDSTASKPITANDSQAIEPVVKQSNSGLCHDANSGSFKRTKNFTPYDSMPSCIAAGGKAYKGYQSDFDKAEEEAIEEGRSFVSLYNRNDWPHWIDSDKDCQNTRHELLIATSKKPVKFKTDKDCNVLSGEWFDFYSGETYNDSKDLDLDHVVPLKFAHGHGGDKWSRERKQAFANDLDNLLLVQASLNRQKGAKGLTEWLPPNHSYRCDYIAHFNKVMTKYELDFIPSERRIVNRMVQACEN</sequence>
<keyword evidence="2" id="KW-0255">Endonuclease</keyword>
<dbReference type="Proteomes" id="UP001253545">
    <property type="component" value="Unassembled WGS sequence"/>
</dbReference>
<dbReference type="Pfam" id="PF07510">
    <property type="entry name" value="GmrSD_C"/>
    <property type="match status" value="1"/>
</dbReference>
<dbReference type="GO" id="GO:0004519">
    <property type="term" value="F:endonuclease activity"/>
    <property type="evidence" value="ECO:0007669"/>
    <property type="project" value="UniProtKB-KW"/>
</dbReference>
<dbReference type="PANTHER" id="PTHR24094">
    <property type="entry name" value="SECRETED PROTEIN"/>
    <property type="match status" value="1"/>
</dbReference>
<comment type="caution">
    <text evidence="2">The sequence shown here is derived from an EMBL/GenBank/DDBJ whole genome shotgun (WGS) entry which is preliminary data.</text>
</comment>
<evidence type="ECO:0000313" key="3">
    <source>
        <dbReference type="Proteomes" id="UP001253545"/>
    </source>
</evidence>
<keyword evidence="3" id="KW-1185">Reference proteome</keyword>
<dbReference type="InterPro" id="IPR011089">
    <property type="entry name" value="GmrSD_C"/>
</dbReference>
<reference evidence="2 3" key="1">
    <citation type="submission" date="2023-09" db="EMBL/GenBank/DDBJ databases">
        <authorList>
            <person name="Rey-Velasco X."/>
        </authorList>
    </citation>
    <scope>NUCLEOTIDE SEQUENCE [LARGE SCALE GENOMIC DNA]</scope>
    <source>
        <strain evidence="2 3">P117</strain>
    </source>
</reference>
<organism evidence="2 3">
    <name type="scientific">Glaciecola petra</name>
    <dbReference type="NCBI Taxonomy" id="3075602"/>
    <lineage>
        <taxon>Bacteria</taxon>
        <taxon>Pseudomonadati</taxon>
        <taxon>Pseudomonadota</taxon>
        <taxon>Gammaproteobacteria</taxon>
        <taxon>Alteromonadales</taxon>
        <taxon>Alteromonadaceae</taxon>
        <taxon>Glaciecola</taxon>
    </lineage>
</organism>
<keyword evidence="2" id="KW-0378">Hydrolase</keyword>
<dbReference type="PROSITE" id="PS51257">
    <property type="entry name" value="PROKAR_LIPOPROTEIN"/>
    <property type="match status" value="1"/>
</dbReference>
<accession>A0ABU2ZUM6</accession>
<dbReference type="RefSeq" id="WP_311369632.1">
    <property type="nucleotide sequence ID" value="NZ_JAVRHX010000005.1"/>
</dbReference>
<dbReference type="EMBL" id="JAVRHX010000005">
    <property type="protein sequence ID" value="MDT0596106.1"/>
    <property type="molecule type" value="Genomic_DNA"/>
</dbReference>
<dbReference type="PANTHER" id="PTHR24094:SF15">
    <property type="entry name" value="AMP-DEPENDENT SYNTHETASE_LIGASE DOMAIN-CONTAINING PROTEIN-RELATED"/>
    <property type="match status" value="1"/>
</dbReference>
<gene>
    <name evidence="2" type="ORF">RM552_14730</name>
</gene>
<name>A0ABU2ZUM6_9ALTE</name>
<evidence type="ECO:0000259" key="1">
    <source>
        <dbReference type="Pfam" id="PF07510"/>
    </source>
</evidence>
<protein>
    <submittedName>
        <fullName evidence="2">HNH endonuclease family protein</fullName>
    </submittedName>
</protein>
<proteinExistence type="predicted"/>
<keyword evidence="2" id="KW-0540">Nuclease</keyword>
<feature type="domain" description="GmrSD restriction endonucleases C-terminal" evidence="1">
    <location>
        <begin position="144"/>
        <end position="251"/>
    </location>
</feature>
<evidence type="ECO:0000313" key="2">
    <source>
        <dbReference type="EMBL" id="MDT0596106.1"/>
    </source>
</evidence>